<keyword evidence="7" id="KW-0653">Protein transport</keyword>
<keyword evidence="4" id="KW-0813">Transport</keyword>
<keyword evidence="20" id="KW-1185">Reference proteome</keyword>
<evidence type="ECO:0000313" key="20">
    <source>
        <dbReference type="Proteomes" id="UP001216579"/>
    </source>
</evidence>
<evidence type="ECO:0000313" key="19">
    <source>
        <dbReference type="EMBL" id="MDF3292897.1"/>
    </source>
</evidence>
<feature type="domain" description="Membrane insertase YidC/Oxa/ALB C-terminal" evidence="18">
    <location>
        <begin position="28"/>
        <end position="228"/>
    </location>
</feature>
<dbReference type="NCBIfam" id="TIGR03592">
    <property type="entry name" value="yidC_oxa1_cterm"/>
    <property type="match status" value="1"/>
</dbReference>
<evidence type="ECO:0000256" key="14">
    <source>
        <dbReference type="ARBA" id="ARBA00033245"/>
    </source>
</evidence>
<feature type="transmembrane region" description="Helical" evidence="17">
    <location>
        <begin position="25"/>
        <end position="42"/>
    </location>
</feature>
<reference evidence="19 20" key="1">
    <citation type="submission" date="2023-03" db="EMBL/GenBank/DDBJ databases">
        <title>Draft genome sequence of Streptomyces sp. RB6PN23 isolated from peat swamp forest in Thailand.</title>
        <authorList>
            <person name="Klaysubun C."/>
            <person name="Duangmal K."/>
        </authorList>
    </citation>
    <scope>NUCLEOTIDE SEQUENCE [LARGE SCALE GENOMIC DNA]</scope>
    <source>
        <strain evidence="19 20">RB6PN23</strain>
    </source>
</reference>
<feature type="transmembrane region" description="Helical" evidence="17">
    <location>
        <begin position="149"/>
        <end position="166"/>
    </location>
</feature>
<dbReference type="RefSeq" id="WP_276095901.1">
    <property type="nucleotide sequence ID" value="NZ_JARJBC010000021.1"/>
</dbReference>
<evidence type="ECO:0000256" key="8">
    <source>
        <dbReference type="ARBA" id="ARBA00022989"/>
    </source>
</evidence>
<organism evidence="19 20">
    <name type="scientific">Streptomyces silvisoli</name>
    <dbReference type="NCBI Taxonomy" id="3034235"/>
    <lineage>
        <taxon>Bacteria</taxon>
        <taxon>Bacillati</taxon>
        <taxon>Actinomycetota</taxon>
        <taxon>Actinomycetes</taxon>
        <taxon>Kitasatosporales</taxon>
        <taxon>Streptomycetaceae</taxon>
        <taxon>Streptomyces</taxon>
    </lineage>
</organism>
<evidence type="ECO:0000256" key="16">
    <source>
        <dbReference type="RuleBase" id="RU003945"/>
    </source>
</evidence>
<evidence type="ECO:0000256" key="11">
    <source>
        <dbReference type="ARBA" id="ARBA00025034"/>
    </source>
</evidence>
<evidence type="ECO:0000256" key="3">
    <source>
        <dbReference type="ARBA" id="ARBA00015325"/>
    </source>
</evidence>
<evidence type="ECO:0000256" key="1">
    <source>
        <dbReference type="ARBA" id="ARBA00004651"/>
    </source>
</evidence>
<evidence type="ECO:0000256" key="9">
    <source>
        <dbReference type="ARBA" id="ARBA00023136"/>
    </source>
</evidence>
<proteinExistence type="inferred from homology"/>
<keyword evidence="10" id="KW-0143">Chaperone</keyword>
<evidence type="ECO:0000256" key="13">
    <source>
        <dbReference type="ARBA" id="ARBA00031538"/>
    </source>
</evidence>
<comment type="similarity">
    <text evidence="2">Belongs to the OXA1/ALB3/YidC family. Type 1 subfamily.</text>
</comment>
<dbReference type="EMBL" id="JARJBC010000021">
    <property type="protein sequence ID" value="MDF3292897.1"/>
    <property type="molecule type" value="Genomic_DNA"/>
</dbReference>
<feature type="transmembrane region" description="Helical" evidence="17">
    <location>
        <begin position="191"/>
        <end position="215"/>
    </location>
</feature>
<evidence type="ECO:0000256" key="5">
    <source>
        <dbReference type="ARBA" id="ARBA00022475"/>
    </source>
</evidence>
<dbReference type="InterPro" id="IPR001708">
    <property type="entry name" value="YidC/ALB3/OXA1/COX18"/>
</dbReference>
<evidence type="ECO:0000256" key="15">
    <source>
        <dbReference type="ARBA" id="ARBA00033342"/>
    </source>
</evidence>
<dbReference type="InterPro" id="IPR047196">
    <property type="entry name" value="YidC_ALB_C"/>
</dbReference>
<evidence type="ECO:0000256" key="6">
    <source>
        <dbReference type="ARBA" id="ARBA00022692"/>
    </source>
</evidence>
<keyword evidence="6 16" id="KW-0812">Transmembrane</keyword>
<evidence type="ECO:0000256" key="4">
    <source>
        <dbReference type="ARBA" id="ARBA00022448"/>
    </source>
</evidence>
<dbReference type="PANTHER" id="PTHR12428:SF65">
    <property type="entry name" value="CYTOCHROME C OXIDASE ASSEMBLY PROTEIN COX18, MITOCHONDRIAL"/>
    <property type="match status" value="1"/>
</dbReference>
<comment type="caution">
    <text evidence="19">The sequence shown here is derived from an EMBL/GenBank/DDBJ whole genome shotgun (WGS) entry which is preliminary data.</text>
</comment>
<keyword evidence="9 17" id="KW-0472">Membrane</keyword>
<dbReference type="PANTHER" id="PTHR12428">
    <property type="entry name" value="OXA1"/>
    <property type="match status" value="1"/>
</dbReference>
<evidence type="ECO:0000256" key="2">
    <source>
        <dbReference type="ARBA" id="ARBA00010527"/>
    </source>
</evidence>
<comment type="subunit">
    <text evidence="12">Interacts with the Sec translocase complex via SecD. Specifically interacts with transmembrane segments of nascent integral membrane proteins during membrane integration.</text>
</comment>
<dbReference type="InterPro" id="IPR028055">
    <property type="entry name" value="YidC/Oxa/ALB_C"/>
</dbReference>
<dbReference type="Pfam" id="PF02096">
    <property type="entry name" value="60KD_IMP"/>
    <property type="match status" value="1"/>
</dbReference>
<evidence type="ECO:0000256" key="10">
    <source>
        <dbReference type="ARBA" id="ARBA00023186"/>
    </source>
</evidence>
<evidence type="ECO:0000256" key="7">
    <source>
        <dbReference type="ARBA" id="ARBA00022927"/>
    </source>
</evidence>
<sequence length="246" mass="25445">MPVFTPLTALLSQLADGLAPLAGDSAMAAAIVAFTLCVRLALHPLARAAARGERVRTRLAPRVAELNARYKGDPQRMRQAVTELYAKEGVSPITGCLPSLLQLPVFAVMYHLFSGSGGALRQHALAGAPLGGHWLDAVRAGGVCGPQGLVYLAVFAVIAAVAAWTYRRARGTAAQAAPLPDAPGAAGLAKFLPLLSFGTLITAALLPLATGLYLATTTTWTAVERALLHRTPNEAVPAPGTVASTK</sequence>
<keyword evidence="8 17" id="KW-1133">Transmembrane helix</keyword>
<evidence type="ECO:0000256" key="17">
    <source>
        <dbReference type="SAM" id="Phobius"/>
    </source>
</evidence>
<accession>A0ABT5ZSU6</accession>
<evidence type="ECO:0000256" key="12">
    <source>
        <dbReference type="ARBA" id="ARBA00026028"/>
    </source>
</evidence>
<gene>
    <name evidence="19" type="ORF">P3G67_27480</name>
</gene>
<comment type="subcellular location">
    <subcellularLocation>
        <location evidence="1">Cell membrane</location>
        <topology evidence="1">Multi-pass membrane protein</topology>
    </subcellularLocation>
    <subcellularLocation>
        <location evidence="16">Membrane</location>
        <topology evidence="16">Multi-pass membrane protein</topology>
    </subcellularLocation>
</comment>
<evidence type="ECO:0000259" key="18">
    <source>
        <dbReference type="Pfam" id="PF02096"/>
    </source>
</evidence>
<protein>
    <recommendedName>
        <fullName evidence="3">Membrane protein insertase YidC</fullName>
    </recommendedName>
    <alternativeName>
        <fullName evidence="15">Foldase YidC</fullName>
    </alternativeName>
    <alternativeName>
        <fullName evidence="14">Membrane integrase YidC</fullName>
    </alternativeName>
    <alternativeName>
        <fullName evidence="13">Membrane protein YidC</fullName>
    </alternativeName>
</protein>
<dbReference type="CDD" id="cd20070">
    <property type="entry name" value="5TM_YidC_Alb3"/>
    <property type="match status" value="1"/>
</dbReference>
<keyword evidence="5" id="KW-1003">Cell membrane</keyword>
<dbReference type="Proteomes" id="UP001216579">
    <property type="component" value="Unassembled WGS sequence"/>
</dbReference>
<comment type="function">
    <text evidence="11">Required for the insertion and/or proper folding and/or complex formation of integral membrane proteins into the membrane. Involved in integration of membrane proteins that insert both dependently and independently of the Sec translocase complex, as well as at least some lipoproteins. Aids folding of multispanning membrane proteins.</text>
</comment>
<name>A0ABT5ZSU6_9ACTN</name>